<keyword evidence="2" id="KW-1185">Reference proteome</keyword>
<reference evidence="1 2" key="1">
    <citation type="submission" date="2024-03" db="EMBL/GenBank/DDBJ databases">
        <title>Human intestinal bacterial collection.</title>
        <authorList>
            <person name="Pauvert C."/>
            <person name="Hitch T.C.A."/>
            <person name="Clavel T."/>
        </authorList>
    </citation>
    <scope>NUCLEOTIDE SEQUENCE [LARGE SCALE GENOMIC DNA]</scope>
    <source>
        <strain evidence="1 2">CLA-SR-H024</strain>
    </source>
</reference>
<name>A0ABV1F0L3_9BACI</name>
<evidence type="ECO:0000313" key="2">
    <source>
        <dbReference type="Proteomes" id="UP001465426"/>
    </source>
</evidence>
<accession>A0ABV1F0L3</accession>
<proteinExistence type="predicted"/>
<sequence length="56" mass="6419">MPKTKKVFIPSMKTEFTSVKEKVSLLNSFSPKTKEPLTVQFILQQRSSPFHHTGLL</sequence>
<dbReference type="Proteomes" id="UP001465426">
    <property type="component" value="Unassembled WGS sequence"/>
</dbReference>
<dbReference type="EMBL" id="JBBMFN010000024">
    <property type="protein sequence ID" value="MEQ2466281.1"/>
    <property type="molecule type" value="Genomic_DNA"/>
</dbReference>
<comment type="caution">
    <text evidence="1">The sequence shown here is derived from an EMBL/GenBank/DDBJ whole genome shotgun (WGS) entry which is preliminary data.</text>
</comment>
<evidence type="ECO:0000313" key="1">
    <source>
        <dbReference type="EMBL" id="MEQ2466281.1"/>
    </source>
</evidence>
<protein>
    <submittedName>
        <fullName evidence="1">Uncharacterized protein</fullName>
    </submittedName>
</protein>
<organism evidence="1 2">
    <name type="scientific">Niallia hominis</name>
    <dbReference type="NCBI Taxonomy" id="3133173"/>
    <lineage>
        <taxon>Bacteria</taxon>
        <taxon>Bacillati</taxon>
        <taxon>Bacillota</taxon>
        <taxon>Bacilli</taxon>
        <taxon>Bacillales</taxon>
        <taxon>Bacillaceae</taxon>
        <taxon>Niallia</taxon>
    </lineage>
</organism>
<gene>
    <name evidence="1" type="ORF">WMO63_11455</name>
</gene>